<evidence type="ECO:0000256" key="3">
    <source>
        <dbReference type="ARBA" id="ARBA00023242"/>
    </source>
</evidence>
<dbReference type="PANTHER" id="PTHR23238">
    <property type="entry name" value="RNA BINDING PROTEIN"/>
    <property type="match status" value="1"/>
</dbReference>
<comment type="subcellular location">
    <subcellularLocation>
        <location evidence="1">Nucleus</location>
    </subcellularLocation>
</comment>
<dbReference type="PROSITE" id="PS50102">
    <property type="entry name" value="RRM"/>
    <property type="match status" value="1"/>
</dbReference>
<dbReference type="Gene3D" id="3.30.70.330">
    <property type="match status" value="1"/>
</dbReference>
<feature type="domain" description="RRM" evidence="5">
    <location>
        <begin position="32"/>
        <end position="116"/>
    </location>
</feature>
<gene>
    <name evidence="6" type="ORF">TDIB3V08_LOCUS9679</name>
</gene>
<dbReference type="GO" id="GO:0005634">
    <property type="term" value="C:nucleus"/>
    <property type="evidence" value="ECO:0007669"/>
    <property type="project" value="UniProtKB-SubCell"/>
</dbReference>
<dbReference type="InterPro" id="IPR035979">
    <property type="entry name" value="RBD_domain_sf"/>
</dbReference>
<dbReference type="InterPro" id="IPR000504">
    <property type="entry name" value="RRM_dom"/>
</dbReference>
<dbReference type="SMART" id="SM00360">
    <property type="entry name" value="RRM"/>
    <property type="match status" value="1"/>
</dbReference>
<dbReference type="InterPro" id="IPR012677">
    <property type="entry name" value="Nucleotide-bd_a/b_plait_sf"/>
</dbReference>
<dbReference type="AlphaFoldDB" id="A0A7R8VS17"/>
<protein>
    <recommendedName>
        <fullName evidence="5">RRM domain-containing protein</fullName>
    </recommendedName>
</protein>
<evidence type="ECO:0000256" key="4">
    <source>
        <dbReference type="PROSITE-ProRule" id="PRU00176"/>
    </source>
</evidence>
<dbReference type="GO" id="GO:0006355">
    <property type="term" value="P:regulation of DNA-templated transcription"/>
    <property type="evidence" value="ECO:0007669"/>
    <property type="project" value="InterPro"/>
</dbReference>
<evidence type="ECO:0000256" key="1">
    <source>
        <dbReference type="ARBA" id="ARBA00004123"/>
    </source>
</evidence>
<dbReference type="EMBL" id="OA570721">
    <property type="protein sequence ID" value="CAD7203510.1"/>
    <property type="molecule type" value="Genomic_DNA"/>
</dbReference>
<accession>A0A7R8VS17</accession>
<dbReference type="InterPro" id="IPR034870">
    <property type="entry name" value="TET_fam"/>
</dbReference>
<reference evidence="6" key="1">
    <citation type="submission" date="2020-11" db="EMBL/GenBank/DDBJ databases">
        <authorList>
            <person name="Tran Van P."/>
        </authorList>
    </citation>
    <scope>NUCLEOTIDE SEQUENCE</scope>
</reference>
<proteinExistence type="predicted"/>
<evidence type="ECO:0000259" key="5">
    <source>
        <dbReference type="PROSITE" id="PS50102"/>
    </source>
</evidence>
<keyword evidence="2 4" id="KW-0694">RNA-binding</keyword>
<dbReference type="CDD" id="cd12534">
    <property type="entry name" value="RRM_SARFH"/>
    <property type="match status" value="1"/>
</dbReference>
<name>A0A7R8VS17_TIMDO</name>
<dbReference type="GO" id="GO:0003723">
    <property type="term" value="F:RNA binding"/>
    <property type="evidence" value="ECO:0007669"/>
    <property type="project" value="UniProtKB-UniRule"/>
</dbReference>
<sequence length="116" mass="12815">MASLVLTDSSQLTSDTEHLGFGERGDMIVQEDTVFVSGMSPHMTEEDIAQHFGSIGVIKTDRRTMKPKIWMYKDKLSGKPKGEATVTYDDSNAAKSAIDWFDGQWPGDGNIFVALK</sequence>
<keyword evidence="3" id="KW-0539">Nucleus</keyword>
<dbReference type="Pfam" id="PF00076">
    <property type="entry name" value="RRM_1"/>
    <property type="match status" value="1"/>
</dbReference>
<organism evidence="6">
    <name type="scientific">Timema douglasi</name>
    <name type="common">Walking stick</name>
    <dbReference type="NCBI Taxonomy" id="61478"/>
    <lineage>
        <taxon>Eukaryota</taxon>
        <taxon>Metazoa</taxon>
        <taxon>Ecdysozoa</taxon>
        <taxon>Arthropoda</taxon>
        <taxon>Hexapoda</taxon>
        <taxon>Insecta</taxon>
        <taxon>Pterygota</taxon>
        <taxon>Neoptera</taxon>
        <taxon>Polyneoptera</taxon>
        <taxon>Phasmatodea</taxon>
        <taxon>Timematodea</taxon>
        <taxon>Timematoidea</taxon>
        <taxon>Timematidae</taxon>
        <taxon>Timema</taxon>
    </lineage>
</organism>
<evidence type="ECO:0000313" key="6">
    <source>
        <dbReference type="EMBL" id="CAD7203510.1"/>
    </source>
</evidence>
<dbReference type="SUPFAM" id="SSF54928">
    <property type="entry name" value="RNA-binding domain, RBD"/>
    <property type="match status" value="1"/>
</dbReference>
<evidence type="ECO:0000256" key="2">
    <source>
        <dbReference type="ARBA" id="ARBA00022884"/>
    </source>
</evidence>